<dbReference type="Proteomes" id="UP000008694">
    <property type="component" value="Unassembled WGS sequence"/>
</dbReference>
<accession>D7KB97</accession>
<evidence type="ECO:0000256" key="1">
    <source>
        <dbReference type="SAM" id="Phobius"/>
    </source>
</evidence>
<evidence type="ECO:0000313" key="2">
    <source>
        <dbReference type="EMBL" id="EFH65666.1"/>
    </source>
</evidence>
<evidence type="ECO:0000313" key="3">
    <source>
        <dbReference type="Proteomes" id="UP000008694"/>
    </source>
</evidence>
<organism evidence="3">
    <name type="scientific">Arabidopsis lyrata subsp. lyrata</name>
    <name type="common">Lyre-leaved rock-cress</name>
    <dbReference type="NCBI Taxonomy" id="81972"/>
    <lineage>
        <taxon>Eukaryota</taxon>
        <taxon>Viridiplantae</taxon>
        <taxon>Streptophyta</taxon>
        <taxon>Embryophyta</taxon>
        <taxon>Tracheophyta</taxon>
        <taxon>Spermatophyta</taxon>
        <taxon>Magnoliopsida</taxon>
        <taxon>eudicotyledons</taxon>
        <taxon>Gunneridae</taxon>
        <taxon>Pentapetalae</taxon>
        <taxon>rosids</taxon>
        <taxon>malvids</taxon>
        <taxon>Brassicales</taxon>
        <taxon>Brassicaceae</taxon>
        <taxon>Camelineae</taxon>
        <taxon>Arabidopsis</taxon>
    </lineage>
</organism>
<sequence>MEHEETQKNTRSSWSPLRPFQMISISLLSLLVPLSFLFLSRLSVSSSSAPVTISGVLSLLHQADVGVLYTILSLIIVSTLIHNLFGKPECSVLHSYLYICWIVLFIVQACVAFGIEGTMSTTVSINTDKSLSLAAQERVVVKPVVDDTVFGVYMEEERWSERAVVAVTFGLMWWWRLRDEVESLVVVAEVKRSLLIHLEGLDFVNWWMYYICVGIGLADVGVLYTILFLIIVFTLIHSLLGKPECSVLHSHLYICWIVLFIAQACAFGIKRTMSTTMSINPDKNLFLATHERCVLVRVLFVLGLHEVMLMWFRVVVKPVVDKTIYGVYVEERWSERAVVALTFGLMWWWRLRDEVESLVVVVTEDKRDLPIRLVGLSFVNWCMYYICVGIGLVKIFKGFLYFVNMLILTIRRSRKGCESCVVDDHV</sequence>
<dbReference type="HOGENOM" id="CLU_644587_0_0_1"/>
<keyword evidence="1" id="KW-1133">Transmembrane helix</keyword>
<feature type="transmembrane region" description="Helical" evidence="1">
    <location>
        <begin position="383"/>
        <end position="407"/>
    </location>
</feature>
<name>D7KB97_ARALL</name>
<dbReference type="EMBL" id="GL348713">
    <property type="protein sequence ID" value="EFH65666.1"/>
    <property type="molecule type" value="Genomic_DNA"/>
</dbReference>
<reference evidence="3" key="1">
    <citation type="journal article" date="2011" name="Nat. Genet.">
        <title>The Arabidopsis lyrata genome sequence and the basis of rapid genome size change.</title>
        <authorList>
            <person name="Hu T.T."/>
            <person name="Pattyn P."/>
            <person name="Bakker E.G."/>
            <person name="Cao J."/>
            <person name="Cheng J.-F."/>
            <person name="Clark R.M."/>
            <person name="Fahlgren N."/>
            <person name="Fawcett J.A."/>
            <person name="Grimwood J."/>
            <person name="Gundlach H."/>
            <person name="Haberer G."/>
            <person name="Hollister J.D."/>
            <person name="Ossowski S."/>
            <person name="Ottilar R.P."/>
            <person name="Salamov A.A."/>
            <person name="Schneeberger K."/>
            <person name="Spannagl M."/>
            <person name="Wang X."/>
            <person name="Yang L."/>
            <person name="Nasrallah M.E."/>
            <person name="Bergelson J."/>
            <person name="Carrington J.C."/>
            <person name="Gaut B.S."/>
            <person name="Schmutz J."/>
            <person name="Mayer K.F.X."/>
            <person name="Van de Peer Y."/>
            <person name="Grigoriev I.V."/>
            <person name="Nordborg M."/>
            <person name="Weigel D."/>
            <person name="Guo Y.-L."/>
        </authorList>
    </citation>
    <scope>NUCLEOTIDE SEQUENCE [LARGE SCALE GENOMIC DNA]</scope>
    <source>
        <strain evidence="3">cv. MN47</strain>
    </source>
</reference>
<dbReference type="eggNOG" id="ENOG502RHY4">
    <property type="taxonomic scope" value="Eukaryota"/>
</dbReference>
<dbReference type="Gramene" id="fgenesh1_pm.C_scaffold_1000142">
    <property type="protein sequence ID" value="fgenesh1_pm.C_scaffold_1000142"/>
    <property type="gene ID" value="fgenesh1_pm.C_scaffold_1000142"/>
</dbReference>
<feature type="transmembrane region" description="Helical" evidence="1">
    <location>
        <begin position="252"/>
        <end position="269"/>
    </location>
</feature>
<dbReference type="PANTHER" id="PTHR37172">
    <property type="entry name" value="TRANSMEMBRANE PROTEIN"/>
    <property type="match status" value="1"/>
</dbReference>
<dbReference type="AlphaFoldDB" id="D7KB97"/>
<feature type="transmembrane region" description="Helical" evidence="1">
    <location>
        <begin position="20"/>
        <end position="39"/>
    </location>
</feature>
<protein>
    <recommendedName>
        <fullName evidence="4">Transmembrane protein</fullName>
    </recommendedName>
</protein>
<feature type="transmembrane region" description="Helical" evidence="1">
    <location>
        <begin position="294"/>
        <end position="312"/>
    </location>
</feature>
<evidence type="ECO:0008006" key="4">
    <source>
        <dbReference type="Google" id="ProtNLM"/>
    </source>
</evidence>
<gene>
    <name evidence="2" type="ORF">ARALYDRAFT_311362</name>
</gene>
<dbReference type="PANTHER" id="PTHR37172:SF4">
    <property type="entry name" value="TRANSMEMBRANE PROTEIN"/>
    <property type="match status" value="1"/>
</dbReference>
<feature type="transmembrane region" description="Helical" evidence="1">
    <location>
        <begin position="59"/>
        <end position="84"/>
    </location>
</feature>
<feature type="transmembrane region" description="Helical" evidence="1">
    <location>
        <begin position="96"/>
        <end position="115"/>
    </location>
</feature>
<keyword evidence="3" id="KW-1185">Reference proteome</keyword>
<keyword evidence="1" id="KW-0812">Transmembrane</keyword>
<keyword evidence="1" id="KW-0472">Membrane</keyword>
<feature type="transmembrane region" description="Helical" evidence="1">
    <location>
        <begin position="207"/>
        <end position="240"/>
    </location>
</feature>
<proteinExistence type="predicted"/>